<keyword evidence="1" id="KW-1133">Transmembrane helix</keyword>
<keyword evidence="3" id="KW-1185">Reference proteome</keyword>
<accession>A0ABM7N0Y0</accession>
<evidence type="ECO:0008006" key="4">
    <source>
        <dbReference type="Google" id="ProtNLM"/>
    </source>
</evidence>
<dbReference type="PROSITE" id="PS50244">
    <property type="entry name" value="S5A_REDUCTASE"/>
    <property type="match status" value="1"/>
</dbReference>
<reference evidence="2 3" key="1">
    <citation type="submission" date="2021-01" db="EMBL/GenBank/DDBJ databases">
        <title>Complete genome sequence of Erwinia rhapontici MAFF 311153.</title>
        <authorList>
            <person name="Morohoshi T."/>
            <person name="Someya N."/>
        </authorList>
    </citation>
    <scope>NUCLEOTIDE SEQUENCE [LARGE SCALE GENOMIC DNA]</scope>
    <source>
        <strain evidence="2 3">MAFF 311153</strain>
    </source>
</reference>
<dbReference type="EMBL" id="AP024329">
    <property type="protein sequence ID" value="BCQ35124.1"/>
    <property type="molecule type" value="Genomic_DNA"/>
</dbReference>
<dbReference type="InterPro" id="IPR010721">
    <property type="entry name" value="UstE-like"/>
</dbReference>
<organism evidence="2 3">
    <name type="scientific">Erwinia rhapontici</name>
    <name type="common">Pectobacterium rhapontici</name>
    <dbReference type="NCBI Taxonomy" id="55212"/>
    <lineage>
        <taxon>Bacteria</taxon>
        <taxon>Pseudomonadati</taxon>
        <taxon>Pseudomonadota</taxon>
        <taxon>Gammaproteobacteria</taxon>
        <taxon>Enterobacterales</taxon>
        <taxon>Erwiniaceae</taxon>
        <taxon>Erwinia</taxon>
    </lineage>
</organism>
<feature type="transmembrane region" description="Helical" evidence="1">
    <location>
        <begin position="32"/>
        <end position="48"/>
    </location>
</feature>
<evidence type="ECO:0000256" key="1">
    <source>
        <dbReference type="SAM" id="Phobius"/>
    </source>
</evidence>
<dbReference type="PANTHER" id="PTHR32251">
    <property type="entry name" value="3-OXO-5-ALPHA-STEROID 4-DEHYDROGENASE"/>
    <property type="match status" value="1"/>
</dbReference>
<feature type="transmembrane region" description="Helical" evidence="1">
    <location>
        <begin position="6"/>
        <end position="25"/>
    </location>
</feature>
<feature type="transmembrane region" description="Helical" evidence="1">
    <location>
        <begin position="147"/>
        <end position="174"/>
    </location>
</feature>
<feature type="transmembrane region" description="Helical" evidence="1">
    <location>
        <begin position="94"/>
        <end position="113"/>
    </location>
</feature>
<evidence type="ECO:0000313" key="3">
    <source>
        <dbReference type="Proteomes" id="UP000677515"/>
    </source>
</evidence>
<keyword evidence="1" id="KW-0472">Membrane</keyword>
<gene>
    <name evidence="2" type="ORF">ERHA53_24670</name>
</gene>
<feature type="transmembrane region" description="Helical" evidence="1">
    <location>
        <begin position="68"/>
        <end position="87"/>
    </location>
</feature>
<proteinExistence type="predicted"/>
<dbReference type="Gene3D" id="1.20.120.1630">
    <property type="match status" value="1"/>
</dbReference>
<dbReference type="RefSeq" id="WP_212815426.1">
    <property type="nucleotide sequence ID" value="NZ_AP024329.1"/>
</dbReference>
<protein>
    <recommendedName>
        <fullName evidence="4">Protein-S-isoprenylcysteine O-methyltransferase Ste14</fullName>
    </recommendedName>
</protein>
<dbReference type="Pfam" id="PF06966">
    <property type="entry name" value="DUF1295"/>
    <property type="match status" value="1"/>
</dbReference>
<dbReference type="PANTHER" id="PTHR32251:SF33">
    <property type="entry name" value="STEROID 5-ALPHA REDUCTASE C-TERMINAL DOMAIN-CONTAINING PROTEIN"/>
    <property type="match status" value="1"/>
</dbReference>
<dbReference type="Proteomes" id="UP000677515">
    <property type="component" value="Chromosome"/>
</dbReference>
<sequence length="200" mass="23540">MNTLFFINLHKALVIPVIIFLMWFYQNDSMTAYIYLALHGTYSVLWLVKEATFPDQRFARQIPPAWAGWLFIFVPLAAYYATPYLLISRHVIAPPWLVCLVLALYITGIYLHYVSDAQKFYTLKVKKGLITEGLFAYSRNPNYLGEIIIYLSFSLLAMHGLPFIVLAGWCIFFIRNMRLKDRSLSRYPEFEQYRQRSRLL</sequence>
<evidence type="ECO:0000313" key="2">
    <source>
        <dbReference type="EMBL" id="BCQ35124.1"/>
    </source>
</evidence>
<name>A0ABM7N0Y0_ERWRD</name>
<keyword evidence="1" id="KW-0812">Transmembrane</keyword>